<keyword evidence="5 7" id="KW-0472">Membrane</keyword>
<dbReference type="OrthoDB" id="370281at2759"/>
<evidence type="ECO:0000313" key="9">
    <source>
        <dbReference type="Proteomes" id="UP000237246"/>
    </source>
</evidence>
<evidence type="ECO:0000256" key="4">
    <source>
        <dbReference type="ARBA" id="ARBA00022989"/>
    </source>
</evidence>
<evidence type="ECO:0000313" key="8">
    <source>
        <dbReference type="EMBL" id="POI34391.1"/>
    </source>
</evidence>
<keyword evidence="4 7" id="KW-1133">Transmembrane helix</keyword>
<organism evidence="8 9">
    <name type="scientific">Bambusicola thoracicus</name>
    <name type="common">Chinese bamboo-partridge</name>
    <name type="synonym">Perdix thoracica</name>
    <dbReference type="NCBI Taxonomy" id="9083"/>
    <lineage>
        <taxon>Eukaryota</taxon>
        <taxon>Metazoa</taxon>
        <taxon>Chordata</taxon>
        <taxon>Craniata</taxon>
        <taxon>Vertebrata</taxon>
        <taxon>Euteleostomi</taxon>
        <taxon>Archelosauria</taxon>
        <taxon>Archosauria</taxon>
        <taxon>Dinosauria</taxon>
        <taxon>Saurischia</taxon>
        <taxon>Theropoda</taxon>
        <taxon>Coelurosauria</taxon>
        <taxon>Aves</taxon>
        <taxon>Neognathae</taxon>
        <taxon>Galloanserae</taxon>
        <taxon>Galliformes</taxon>
        <taxon>Phasianidae</taxon>
        <taxon>Perdicinae</taxon>
        <taxon>Bambusicola</taxon>
    </lineage>
</organism>
<evidence type="ECO:0000256" key="3">
    <source>
        <dbReference type="ARBA" id="ARBA00022692"/>
    </source>
</evidence>
<gene>
    <name evidence="8" type="ORF">CIB84_001857</name>
</gene>
<evidence type="ECO:0000256" key="2">
    <source>
        <dbReference type="ARBA" id="ARBA00022448"/>
    </source>
</evidence>
<feature type="transmembrane region" description="Helical" evidence="7">
    <location>
        <begin position="147"/>
        <end position="168"/>
    </location>
</feature>
<sequence>MAAAEGREPLLRAGEEEQERQQQQGRDVVETEEHYKSRWRSIWIMYLTMFLSSVGNVAVVRSYIAGATSLTERTSAMANTSACQAVGFILGPESGVLDQDAEGNIDHVAVVAVNFLFFVILFVFAVFETIATPLTMDMYSWTREKAVFYNGIILSAIGVESVIVFMVVKTLSKK</sequence>
<dbReference type="PANTHER" id="PTHR23510:SF3">
    <property type="entry name" value="MAJOR FACILITATOR SUPERFAMILY DOMAIN-CONTAINING PROTEIN 8"/>
    <property type="match status" value="1"/>
</dbReference>
<evidence type="ECO:0000256" key="6">
    <source>
        <dbReference type="SAM" id="MobiDB-lite"/>
    </source>
</evidence>
<protein>
    <recommendedName>
        <fullName evidence="10">Major facilitator superfamily (MFS) profile domain-containing protein</fullName>
    </recommendedName>
</protein>
<dbReference type="GO" id="GO:0005765">
    <property type="term" value="C:lysosomal membrane"/>
    <property type="evidence" value="ECO:0007669"/>
    <property type="project" value="TreeGrafter"/>
</dbReference>
<dbReference type="PANTHER" id="PTHR23510">
    <property type="entry name" value="INNER MEMBRANE TRANSPORT PROTEIN YAJR"/>
    <property type="match status" value="1"/>
</dbReference>
<keyword evidence="2" id="KW-0813">Transport</keyword>
<dbReference type="GO" id="GO:0012505">
    <property type="term" value="C:endomembrane system"/>
    <property type="evidence" value="ECO:0007669"/>
    <property type="project" value="UniProtKB-SubCell"/>
</dbReference>
<keyword evidence="3 7" id="KW-0812">Transmembrane</keyword>
<dbReference type="InterPro" id="IPR051068">
    <property type="entry name" value="MFS_Domain-Containing_Protein"/>
</dbReference>
<comment type="caution">
    <text evidence="8">The sequence shown here is derived from an EMBL/GenBank/DDBJ whole genome shotgun (WGS) entry which is preliminary data.</text>
</comment>
<comment type="subcellular location">
    <subcellularLocation>
        <location evidence="1">Endomembrane system</location>
        <topology evidence="1">Multi-pass membrane protein</topology>
    </subcellularLocation>
</comment>
<feature type="compositionally biased region" description="Basic and acidic residues" evidence="6">
    <location>
        <begin position="1"/>
        <end position="15"/>
    </location>
</feature>
<evidence type="ECO:0008006" key="10">
    <source>
        <dbReference type="Google" id="ProtNLM"/>
    </source>
</evidence>
<feature type="region of interest" description="Disordered" evidence="6">
    <location>
        <begin position="1"/>
        <end position="30"/>
    </location>
</feature>
<keyword evidence="9" id="KW-1185">Reference proteome</keyword>
<accession>A0A2P4TDE9</accession>
<dbReference type="EMBL" id="PPHD01001877">
    <property type="protein sequence ID" value="POI34391.1"/>
    <property type="molecule type" value="Genomic_DNA"/>
</dbReference>
<reference evidence="8 9" key="1">
    <citation type="submission" date="2018-01" db="EMBL/GenBank/DDBJ databases">
        <title>Comparison of the Chinese Bamboo Partridge and Red Junglefowl genome sequences highlights the importance of demography in genome evolution.</title>
        <authorList>
            <person name="Tiley G.P."/>
            <person name="Kimball R.T."/>
            <person name="Braun E.L."/>
            <person name="Burleigh J.G."/>
        </authorList>
    </citation>
    <scope>NUCLEOTIDE SEQUENCE [LARGE SCALE GENOMIC DNA]</scope>
    <source>
        <strain evidence="8">RTK389</strain>
        <tissue evidence="8">Blood</tissue>
    </source>
</reference>
<evidence type="ECO:0000256" key="7">
    <source>
        <dbReference type="SAM" id="Phobius"/>
    </source>
</evidence>
<evidence type="ECO:0000256" key="1">
    <source>
        <dbReference type="ARBA" id="ARBA00004127"/>
    </source>
</evidence>
<feature type="transmembrane region" description="Helical" evidence="7">
    <location>
        <begin position="43"/>
        <end position="64"/>
    </location>
</feature>
<evidence type="ECO:0000256" key="5">
    <source>
        <dbReference type="ARBA" id="ARBA00023136"/>
    </source>
</evidence>
<dbReference type="AlphaFoldDB" id="A0A2P4TDE9"/>
<proteinExistence type="predicted"/>
<feature type="transmembrane region" description="Helical" evidence="7">
    <location>
        <begin position="108"/>
        <end position="127"/>
    </location>
</feature>
<name>A0A2P4TDE9_BAMTH</name>
<dbReference type="Proteomes" id="UP000237246">
    <property type="component" value="Unassembled WGS sequence"/>
</dbReference>